<feature type="region of interest" description="Disordered" evidence="1">
    <location>
        <begin position="12"/>
        <end position="47"/>
    </location>
</feature>
<evidence type="ECO:0000259" key="2">
    <source>
        <dbReference type="Pfam" id="PF13360"/>
    </source>
</evidence>
<dbReference type="Pfam" id="PF13360">
    <property type="entry name" value="PQQ_2"/>
    <property type="match status" value="1"/>
</dbReference>
<organism evidence="3 4">
    <name type="scientific">Halogranum amylolyticum</name>
    <dbReference type="NCBI Taxonomy" id="660520"/>
    <lineage>
        <taxon>Archaea</taxon>
        <taxon>Methanobacteriati</taxon>
        <taxon>Methanobacteriota</taxon>
        <taxon>Stenosarchaea group</taxon>
        <taxon>Halobacteria</taxon>
        <taxon>Halobacteriales</taxon>
        <taxon>Haloferacaceae</taxon>
    </lineage>
</organism>
<proteinExistence type="predicted"/>
<dbReference type="InterPro" id="IPR002372">
    <property type="entry name" value="PQQ_rpt_dom"/>
</dbReference>
<keyword evidence="4" id="KW-1185">Reference proteome</keyword>
<dbReference type="InterPro" id="IPR011047">
    <property type="entry name" value="Quinoprotein_ADH-like_sf"/>
</dbReference>
<evidence type="ECO:0000313" key="3">
    <source>
        <dbReference type="EMBL" id="SEO66734.1"/>
    </source>
</evidence>
<feature type="domain" description="Pyrrolo-quinoline quinone repeat" evidence="2">
    <location>
        <begin position="114"/>
        <end position="266"/>
    </location>
</feature>
<dbReference type="SMART" id="SM00564">
    <property type="entry name" value="PQQ"/>
    <property type="match status" value="4"/>
</dbReference>
<dbReference type="Gene3D" id="2.40.10.480">
    <property type="match status" value="1"/>
</dbReference>
<reference evidence="4" key="1">
    <citation type="submission" date="2016-10" db="EMBL/GenBank/DDBJ databases">
        <authorList>
            <person name="Varghese N."/>
            <person name="Submissions S."/>
        </authorList>
    </citation>
    <scope>NUCLEOTIDE SEQUENCE [LARGE SCALE GENOMIC DNA]</scope>
    <source>
        <strain evidence="4">CGMCC 1.10121</strain>
    </source>
</reference>
<dbReference type="PANTHER" id="PTHR34512:SF30">
    <property type="entry name" value="OUTER MEMBRANE PROTEIN ASSEMBLY FACTOR BAMB"/>
    <property type="match status" value="1"/>
</dbReference>
<evidence type="ECO:0000313" key="4">
    <source>
        <dbReference type="Proteomes" id="UP000199126"/>
    </source>
</evidence>
<protein>
    <submittedName>
        <fullName evidence="3">Outer membrane protein assembly factor BamB, contains PQQ-like beta-propeller repeat</fullName>
    </submittedName>
</protein>
<evidence type="ECO:0000256" key="1">
    <source>
        <dbReference type="SAM" id="MobiDB-lite"/>
    </source>
</evidence>
<dbReference type="Gene3D" id="2.130.10.10">
    <property type="entry name" value="YVTN repeat-like/Quinoprotein amine dehydrogenase"/>
    <property type="match status" value="1"/>
</dbReference>
<dbReference type="AlphaFoldDB" id="A0A1H8RKP3"/>
<accession>A0A1H8RKP3</accession>
<dbReference type="SUPFAM" id="SSF50998">
    <property type="entry name" value="Quinoprotein alcohol dehydrogenase-like"/>
    <property type="match status" value="1"/>
</dbReference>
<sequence>MAGLAGCLGLDPTDPPTAWSPAPNSWPLAGYDGRNTRWNPNASPPRDPTVHWRVQDQTAEFETLVVADGNVFVGGTSVRAYETDGSLRWKLNRCAMAMGVVDGTLYVADNPDGVAAVSPDDGTVAWTADFDHVVYGVLPTTDRVFVAYHNRHVCLDAETGDVRWTQWAEGGVGPTGVALGDALYTADVGSVARRSPRGAVARLRDRPPAVDWEATRGLEFPHAPVLGDGVVFVPDESFSSERSGGVTAFDAADGSVRWNRELGRGAYTPALAGDVLVTGAQGKNRESYELVALDRRDGSVRWRVEPGHWVGSVAVADGAVVAAGGDTGGVAGAISTYGLEGSQEWTVETAGDVLTVALVGDRVYATSRAGELYALGEA</sequence>
<dbReference type="PANTHER" id="PTHR34512">
    <property type="entry name" value="CELL SURFACE PROTEIN"/>
    <property type="match status" value="1"/>
</dbReference>
<gene>
    <name evidence="3" type="ORF">SAMN04487948_10470</name>
</gene>
<dbReference type="InterPro" id="IPR015943">
    <property type="entry name" value="WD40/YVTN_repeat-like_dom_sf"/>
</dbReference>
<dbReference type="InterPro" id="IPR018391">
    <property type="entry name" value="PQQ_b-propeller_rpt"/>
</dbReference>
<dbReference type="EMBL" id="FODV01000004">
    <property type="protein sequence ID" value="SEO66734.1"/>
    <property type="molecule type" value="Genomic_DNA"/>
</dbReference>
<dbReference type="Proteomes" id="UP000199126">
    <property type="component" value="Unassembled WGS sequence"/>
</dbReference>
<name>A0A1H8RKP3_9EURY</name>